<sequence length="233" mass="26224">MSNTDKNKPVSEQDKEVLENIMEELEAEAKEKAEATDKKADEAADSAAETETVAEETSEDTAEDKTSEDNAEGKEHKKKNPFAKKDKKDPLKEKVDELNDRVMRQMAEFDNFRKRTDKEKAQMFEQGQSNVLEKLLPVIDNFERGLAAVPENEKDGAFAEGMNKIYKQLVTELENLGVTPIEAVGKEFDPNLHNAVMQVESGEYESGIVAQELQKGYKFHDTVLRHSMVAVAQ</sequence>
<dbReference type="HOGENOM" id="CLU_057217_5_0_9"/>
<evidence type="ECO:0000256" key="10">
    <source>
        <dbReference type="HAMAP-Rule" id="MF_01151"/>
    </source>
</evidence>
<dbReference type="eggNOG" id="COG0576">
    <property type="taxonomic scope" value="Bacteria"/>
</dbReference>
<comment type="subunit">
    <text evidence="3 10">Homodimer.</text>
</comment>
<dbReference type="GO" id="GO:0051082">
    <property type="term" value="F:unfolded protein binding"/>
    <property type="evidence" value="ECO:0007669"/>
    <property type="project" value="TreeGrafter"/>
</dbReference>
<accession>E0RYA1</accession>
<keyword evidence="15" id="KW-1185">Reference proteome</keyword>
<dbReference type="SUPFAM" id="SSF51064">
    <property type="entry name" value="Head domain of nucleotide exchange factor GrpE"/>
    <property type="match status" value="1"/>
</dbReference>
<keyword evidence="5 10" id="KW-0346">Stress response</keyword>
<protein>
    <recommendedName>
        <fullName evidence="8 10">Protein GrpE</fullName>
    </recommendedName>
    <alternativeName>
        <fullName evidence="9 10">HSP-70 cofactor</fullName>
    </alternativeName>
</protein>
<dbReference type="Gene3D" id="3.90.20.20">
    <property type="match status" value="1"/>
</dbReference>
<feature type="region of interest" description="Disordered" evidence="13">
    <location>
        <begin position="1"/>
        <end position="94"/>
    </location>
</feature>
<feature type="compositionally biased region" description="Basic and acidic residues" evidence="13">
    <location>
        <begin position="1"/>
        <end position="18"/>
    </location>
</feature>
<dbReference type="HAMAP" id="MF_01151">
    <property type="entry name" value="GrpE"/>
    <property type="match status" value="1"/>
</dbReference>
<gene>
    <name evidence="10 14" type="primary">grpE</name>
    <name evidence="14" type="ordered locus">bpr_I2626</name>
</gene>
<dbReference type="FunFam" id="2.30.22.10:FF:000001">
    <property type="entry name" value="Protein GrpE"/>
    <property type="match status" value="1"/>
</dbReference>
<evidence type="ECO:0000256" key="1">
    <source>
        <dbReference type="ARBA" id="ARBA00004496"/>
    </source>
</evidence>
<dbReference type="NCBIfam" id="NF010738">
    <property type="entry name" value="PRK14140.1"/>
    <property type="match status" value="1"/>
</dbReference>
<dbReference type="CDD" id="cd00446">
    <property type="entry name" value="GrpE"/>
    <property type="match status" value="1"/>
</dbReference>
<evidence type="ECO:0000256" key="13">
    <source>
        <dbReference type="SAM" id="MobiDB-lite"/>
    </source>
</evidence>
<dbReference type="GO" id="GO:0051087">
    <property type="term" value="F:protein-folding chaperone binding"/>
    <property type="evidence" value="ECO:0007669"/>
    <property type="project" value="InterPro"/>
</dbReference>
<organism evidence="14 15">
    <name type="scientific">Butyrivibrio proteoclasticus (strain ATCC 51982 / DSM 14932 / B316)</name>
    <name type="common">Clostridium proteoclasticum</name>
    <dbReference type="NCBI Taxonomy" id="515622"/>
    <lineage>
        <taxon>Bacteria</taxon>
        <taxon>Bacillati</taxon>
        <taxon>Bacillota</taxon>
        <taxon>Clostridia</taxon>
        <taxon>Lachnospirales</taxon>
        <taxon>Lachnospiraceae</taxon>
        <taxon>Butyrivibrio</taxon>
    </lineage>
</organism>
<feature type="compositionally biased region" description="Basic and acidic residues" evidence="13">
    <location>
        <begin position="27"/>
        <end position="42"/>
    </location>
</feature>
<dbReference type="PRINTS" id="PR00773">
    <property type="entry name" value="GRPEPROTEIN"/>
</dbReference>
<evidence type="ECO:0000256" key="3">
    <source>
        <dbReference type="ARBA" id="ARBA00011738"/>
    </source>
</evidence>
<evidence type="ECO:0000256" key="2">
    <source>
        <dbReference type="ARBA" id="ARBA00009054"/>
    </source>
</evidence>
<dbReference type="KEGG" id="bpb:bpr_I2626"/>
<evidence type="ECO:0000256" key="7">
    <source>
        <dbReference type="ARBA" id="ARBA00053401"/>
    </source>
</evidence>
<dbReference type="GO" id="GO:0006457">
    <property type="term" value="P:protein folding"/>
    <property type="evidence" value="ECO:0007669"/>
    <property type="project" value="InterPro"/>
</dbReference>
<dbReference type="Pfam" id="PF01025">
    <property type="entry name" value="GrpE"/>
    <property type="match status" value="1"/>
</dbReference>
<keyword evidence="6 10" id="KW-0143">Chaperone</keyword>
<dbReference type="InterPro" id="IPR013805">
    <property type="entry name" value="GrpE_CC"/>
</dbReference>
<feature type="compositionally biased region" description="Acidic residues" evidence="13">
    <location>
        <begin position="52"/>
        <end position="62"/>
    </location>
</feature>
<proteinExistence type="inferred from homology"/>
<comment type="function">
    <text evidence="7 10 11">Participates actively in the response to hyperosmotic and heat shock by preventing the aggregation of stress-denatured proteins, in association with DnaK and GrpE. It is the nucleotide exchange factor for DnaK and may function as a thermosensor. Unfolded proteins bind initially to DnaJ; upon interaction with the DnaJ-bound protein, DnaK hydrolyzes its bound ATP, resulting in the formation of a stable complex. GrpE releases ADP from DnaK; ATP binding to DnaK triggers the release of the substrate protein, thus completing the reaction cycle. Several rounds of ATP-dependent interactions between DnaJ, DnaK and GrpE are required for fully efficient folding.</text>
</comment>
<dbReference type="GO" id="GO:0042803">
    <property type="term" value="F:protein homodimerization activity"/>
    <property type="evidence" value="ECO:0007669"/>
    <property type="project" value="InterPro"/>
</dbReference>
<dbReference type="EMBL" id="CP001810">
    <property type="protein sequence ID" value="ADL35359.1"/>
    <property type="molecule type" value="Genomic_DNA"/>
</dbReference>
<feature type="compositionally biased region" description="Basic and acidic residues" evidence="13">
    <location>
        <begin position="83"/>
        <end position="94"/>
    </location>
</feature>
<dbReference type="InterPro" id="IPR000740">
    <property type="entry name" value="GrpE"/>
</dbReference>
<dbReference type="InterPro" id="IPR009012">
    <property type="entry name" value="GrpE_head"/>
</dbReference>
<feature type="compositionally biased region" description="Basic and acidic residues" evidence="13">
    <location>
        <begin position="63"/>
        <end position="75"/>
    </location>
</feature>
<dbReference type="SUPFAM" id="SSF58014">
    <property type="entry name" value="Coiled-coil domain of nucleotide exchange factor GrpE"/>
    <property type="match status" value="1"/>
</dbReference>
<comment type="similarity">
    <text evidence="2 10 12">Belongs to the GrpE family.</text>
</comment>
<comment type="subcellular location">
    <subcellularLocation>
        <location evidence="1 10">Cytoplasm</location>
    </subcellularLocation>
</comment>
<dbReference type="RefSeq" id="WP_013282012.1">
    <property type="nucleotide sequence ID" value="NC_014387.1"/>
</dbReference>
<dbReference type="PROSITE" id="PS01071">
    <property type="entry name" value="GRPE"/>
    <property type="match status" value="1"/>
</dbReference>
<dbReference type="Proteomes" id="UP000001299">
    <property type="component" value="Chromosome 1"/>
</dbReference>
<evidence type="ECO:0000256" key="8">
    <source>
        <dbReference type="ARBA" id="ARBA00072274"/>
    </source>
</evidence>
<evidence type="ECO:0000313" key="15">
    <source>
        <dbReference type="Proteomes" id="UP000001299"/>
    </source>
</evidence>
<dbReference type="STRING" id="515622.bpr_I2626"/>
<name>E0RYA1_BUTPB</name>
<dbReference type="AlphaFoldDB" id="E0RYA1"/>
<evidence type="ECO:0000313" key="14">
    <source>
        <dbReference type="EMBL" id="ADL35359.1"/>
    </source>
</evidence>
<keyword evidence="4 10" id="KW-0963">Cytoplasm</keyword>
<evidence type="ECO:0000256" key="6">
    <source>
        <dbReference type="ARBA" id="ARBA00023186"/>
    </source>
</evidence>
<dbReference type="Gene3D" id="2.30.22.10">
    <property type="entry name" value="Head domain of nucleotide exchange factor GrpE"/>
    <property type="match status" value="1"/>
</dbReference>
<evidence type="ECO:0000256" key="5">
    <source>
        <dbReference type="ARBA" id="ARBA00023016"/>
    </source>
</evidence>
<evidence type="ECO:0000256" key="4">
    <source>
        <dbReference type="ARBA" id="ARBA00022490"/>
    </source>
</evidence>
<dbReference type="PANTHER" id="PTHR21237:SF23">
    <property type="entry name" value="GRPE PROTEIN HOMOLOG, MITOCHONDRIAL"/>
    <property type="match status" value="1"/>
</dbReference>
<evidence type="ECO:0000256" key="11">
    <source>
        <dbReference type="RuleBase" id="RU000639"/>
    </source>
</evidence>
<dbReference type="PANTHER" id="PTHR21237">
    <property type="entry name" value="GRPE PROTEIN"/>
    <property type="match status" value="1"/>
</dbReference>
<reference evidence="14 15" key="1">
    <citation type="journal article" date="2010" name="PLoS ONE">
        <title>The glycobiome of the rumen bacterium Butyrivibrio proteoclasticus B316(T) highlights adaptation to a polysaccharide-rich environment.</title>
        <authorList>
            <person name="Kelly W.J."/>
            <person name="Leahy S.C."/>
            <person name="Altermann E."/>
            <person name="Yeoman C.J."/>
            <person name="Dunne J.C."/>
            <person name="Kong Z."/>
            <person name="Pacheco D.M."/>
            <person name="Li D."/>
            <person name="Noel S.J."/>
            <person name="Moon C.D."/>
            <person name="Cookson A.L."/>
            <person name="Attwood G.T."/>
        </authorList>
    </citation>
    <scope>NUCLEOTIDE SEQUENCE [LARGE SCALE GENOMIC DNA]</scope>
    <source>
        <strain evidence="15">ATCC 51982 / DSM 14932 / B316</strain>
    </source>
</reference>
<evidence type="ECO:0000256" key="12">
    <source>
        <dbReference type="RuleBase" id="RU004478"/>
    </source>
</evidence>
<dbReference type="GO" id="GO:0005737">
    <property type="term" value="C:cytoplasm"/>
    <property type="evidence" value="ECO:0007669"/>
    <property type="project" value="UniProtKB-SubCell"/>
</dbReference>
<evidence type="ECO:0000256" key="9">
    <source>
        <dbReference type="ARBA" id="ARBA00076414"/>
    </source>
</evidence>
<dbReference type="GO" id="GO:0000774">
    <property type="term" value="F:adenyl-nucleotide exchange factor activity"/>
    <property type="evidence" value="ECO:0007669"/>
    <property type="project" value="InterPro"/>
</dbReference>